<reference evidence="1" key="1">
    <citation type="submission" date="2022-06" db="EMBL/GenBank/DDBJ databases">
        <title>Aeoliella straminimaris, a novel planctomycete from sediments.</title>
        <authorList>
            <person name="Vitorino I.R."/>
            <person name="Lage O.M."/>
        </authorList>
    </citation>
    <scope>NUCLEOTIDE SEQUENCE</scope>
    <source>
        <strain evidence="1">ICT_H6.2</strain>
    </source>
</reference>
<proteinExistence type="predicted"/>
<gene>
    <name evidence="1" type="ORF">NG895_05375</name>
</gene>
<dbReference type="Proteomes" id="UP001155241">
    <property type="component" value="Unassembled WGS sequence"/>
</dbReference>
<comment type="caution">
    <text evidence="1">The sequence shown here is derived from an EMBL/GenBank/DDBJ whole genome shotgun (WGS) entry which is preliminary data.</text>
</comment>
<dbReference type="RefSeq" id="WP_252851437.1">
    <property type="nucleotide sequence ID" value="NZ_JAMXLR010000023.1"/>
</dbReference>
<keyword evidence="2" id="KW-1185">Reference proteome</keyword>
<accession>A0A9X2JF49</accession>
<dbReference type="AlphaFoldDB" id="A0A9X2JF49"/>
<name>A0A9X2JF49_9BACT</name>
<evidence type="ECO:0000313" key="1">
    <source>
        <dbReference type="EMBL" id="MCO6043331.1"/>
    </source>
</evidence>
<organism evidence="1 2">
    <name type="scientific">Aeoliella straminimaris</name>
    <dbReference type="NCBI Taxonomy" id="2954799"/>
    <lineage>
        <taxon>Bacteria</taxon>
        <taxon>Pseudomonadati</taxon>
        <taxon>Planctomycetota</taxon>
        <taxon>Planctomycetia</taxon>
        <taxon>Pirellulales</taxon>
        <taxon>Lacipirellulaceae</taxon>
        <taxon>Aeoliella</taxon>
    </lineage>
</organism>
<protein>
    <submittedName>
        <fullName evidence="1">Uncharacterized protein</fullName>
    </submittedName>
</protein>
<sequence>MSTDLERFGCLLTELETSHKLIVAGFGTLQEIDMANDFYHLPHQLLASGLERLMKCYISLAYEDANGSFPDMNYMRTLGHDLTNLLAKITDEFYGGKSRRLVQAEYDFITTDHELAGCVRILSLFGKFGRYYNLDIVAGSPHSPIDPSSEWEALESTIVDPTPYIGDMEAMHNDYYPRVHSRIIAKLERLVRAIALQFTIGDHPDSEGRLSQTSVVYSDFRNLRDEQLGTRDYRRSVHILEQREKAKWTKRTDEEIKSSGWPTKEISKDDFEGEWPFRADKIVVELRDNLFCIANIEGYAFALNGSAKSHLKMPFPHEAGVAILGKSVGPFTDIAFKLKDTES</sequence>
<dbReference type="EMBL" id="JAMXLR010000023">
    <property type="protein sequence ID" value="MCO6043331.1"/>
    <property type="molecule type" value="Genomic_DNA"/>
</dbReference>
<evidence type="ECO:0000313" key="2">
    <source>
        <dbReference type="Proteomes" id="UP001155241"/>
    </source>
</evidence>